<keyword evidence="7" id="KW-1185">Reference proteome</keyword>
<protein>
    <recommendedName>
        <fullName evidence="8">Tetraspanin</fullName>
    </recommendedName>
</protein>
<comment type="subcellular location">
    <subcellularLocation>
        <location evidence="1">Membrane</location>
        <topology evidence="1">Multi-pass membrane protein</topology>
    </subcellularLocation>
</comment>
<keyword evidence="3 5" id="KW-1133">Transmembrane helix</keyword>
<evidence type="ECO:0000256" key="1">
    <source>
        <dbReference type="ARBA" id="ARBA00004141"/>
    </source>
</evidence>
<keyword evidence="4 5" id="KW-0472">Membrane</keyword>
<dbReference type="Proteomes" id="UP000005408">
    <property type="component" value="Unassembled WGS sequence"/>
</dbReference>
<evidence type="ECO:0000256" key="4">
    <source>
        <dbReference type="ARBA" id="ARBA00023136"/>
    </source>
</evidence>
<reference evidence="6" key="1">
    <citation type="submission" date="2022-08" db="UniProtKB">
        <authorList>
            <consortium name="EnsemblMetazoa"/>
        </authorList>
    </citation>
    <scope>IDENTIFICATION</scope>
    <source>
        <strain evidence="6">05x7-T-G4-1.051#20</strain>
    </source>
</reference>
<dbReference type="InterPro" id="IPR008952">
    <property type="entry name" value="Tetraspanin_EC2_sf"/>
</dbReference>
<feature type="transmembrane region" description="Helical" evidence="5">
    <location>
        <begin position="99"/>
        <end position="122"/>
    </location>
</feature>
<evidence type="ECO:0008006" key="8">
    <source>
        <dbReference type="Google" id="ProtNLM"/>
    </source>
</evidence>
<dbReference type="EnsemblMetazoa" id="G24485.1">
    <property type="protein sequence ID" value="G24485.1:cds"/>
    <property type="gene ID" value="G24485"/>
</dbReference>
<dbReference type="SUPFAM" id="SSF48652">
    <property type="entry name" value="Tetraspanin"/>
    <property type="match status" value="1"/>
</dbReference>
<keyword evidence="2 5" id="KW-0812">Transmembrane</keyword>
<evidence type="ECO:0000313" key="6">
    <source>
        <dbReference type="EnsemblMetazoa" id="G24485.1:cds"/>
    </source>
</evidence>
<evidence type="ECO:0000256" key="2">
    <source>
        <dbReference type="ARBA" id="ARBA00022692"/>
    </source>
</evidence>
<feature type="transmembrane region" description="Helical" evidence="5">
    <location>
        <begin position="134"/>
        <end position="158"/>
    </location>
</feature>
<feature type="transmembrane region" description="Helical" evidence="5">
    <location>
        <begin position="32"/>
        <end position="56"/>
    </location>
</feature>
<dbReference type="GO" id="GO:0016020">
    <property type="term" value="C:membrane"/>
    <property type="evidence" value="ECO:0007669"/>
    <property type="project" value="UniProtKB-SubCell"/>
</dbReference>
<dbReference type="AlphaFoldDB" id="A0A8W8KQ56"/>
<organism evidence="6 7">
    <name type="scientific">Magallana gigas</name>
    <name type="common">Pacific oyster</name>
    <name type="synonym">Crassostrea gigas</name>
    <dbReference type="NCBI Taxonomy" id="29159"/>
    <lineage>
        <taxon>Eukaryota</taxon>
        <taxon>Metazoa</taxon>
        <taxon>Spiralia</taxon>
        <taxon>Lophotrochozoa</taxon>
        <taxon>Mollusca</taxon>
        <taxon>Bivalvia</taxon>
        <taxon>Autobranchia</taxon>
        <taxon>Pteriomorphia</taxon>
        <taxon>Ostreida</taxon>
        <taxon>Ostreoidea</taxon>
        <taxon>Ostreidae</taxon>
        <taxon>Magallana</taxon>
    </lineage>
</organism>
<feature type="transmembrane region" description="Helical" evidence="5">
    <location>
        <begin position="300"/>
        <end position="325"/>
    </location>
</feature>
<evidence type="ECO:0000313" key="7">
    <source>
        <dbReference type="Proteomes" id="UP000005408"/>
    </source>
</evidence>
<dbReference type="Gene3D" id="1.10.1450.10">
    <property type="entry name" value="Tetraspanin"/>
    <property type="match status" value="1"/>
</dbReference>
<dbReference type="InterPro" id="IPR018499">
    <property type="entry name" value="Tetraspanin/Peripherin"/>
</dbReference>
<proteinExistence type="predicted"/>
<name>A0A8W8KQ56_MAGGI</name>
<evidence type="ECO:0000256" key="3">
    <source>
        <dbReference type="ARBA" id="ARBA00022989"/>
    </source>
</evidence>
<accession>A0A8W8KQ56</accession>
<evidence type="ECO:0000256" key="5">
    <source>
        <dbReference type="SAM" id="Phobius"/>
    </source>
</evidence>
<sequence>MDTLVKKPFDSNSTITETKDIPSNVHRSIKCVLIILNSLQVFLGLTCCVGCLFVRFDKVYIKRLVRTYLMPVVADLMRTFSGSDYGIGYAINAYDTTEVLRWVALVFLVMTFILLLPALFGISGLCSKRSWLMTTYIVVTGVLVIAKIALIVLCYIRPDVIQDWIRTPLKVSLQTTYRGDTATDPVSVTWNLLMIKLSCCGVDNGRDFEFSRFNRDFTLQIFNQTLSISNLQTPLACCNSASRRTTFEPGACAKYPIRKDHTHYFEIFLHNVHRVVQIPVYFEGCLEKIWSYVTQYSDAFILAAVVICSLEALQVILTCVFMELLKREMEDRKRRKSRTYRKGSDFFFPSVSEESLM</sequence>
<dbReference type="Pfam" id="PF00335">
    <property type="entry name" value="Tetraspanin"/>
    <property type="match status" value="1"/>
</dbReference>